<dbReference type="AlphaFoldDB" id="V4CL60"/>
<dbReference type="HOGENOM" id="CLU_2239627_0_0_1"/>
<evidence type="ECO:0000313" key="3">
    <source>
        <dbReference type="Proteomes" id="UP000030746"/>
    </source>
</evidence>
<reference evidence="2 3" key="1">
    <citation type="journal article" date="2013" name="Nature">
        <title>Insights into bilaterian evolution from three spiralian genomes.</title>
        <authorList>
            <person name="Simakov O."/>
            <person name="Marletaz F."/>
            <person name="Cho S.J."/>
            <person name="Edsinger-Gonzales E."/>
            <person name="Havlak P."/>
            <person name="Hellsten U."/>
            <person name="Kuo D.H."/>
            <person name="Larsson T."/>
            <person name="Lv J."/>
            <person name="Arendt D."/>
            <person name="Savage R."/>
            <person name="Osoegawa K."/>
            <person name="de Jong P."/>
            <person name="Grimwood J."/>
            <person name="Chapman J.A."/>
            <person name="Shapiro H."/>
            <person name="Aerts A."/>
            <person name="Otillar R.P."/>
            <person name="Terry A.Y."/>
            <person name="Boore J.L."/>
            <person name="Grigoriev I.V."/>
            <person name="Lindberg D.R."/>
            <person name="Seaver E.C."/>
            <person name="Weisblat D.A."/>
            <person name="Putnam N.H."/>
            <person name="Rokhsar D.S."/>
        </authorList>
    </citation>
    <scope>NUCLEOTIDE SEQUENCE [LARGE SCALE GENOMIC DNA]</scope>
</reference>
<dbReference type="EMBL" id="KB200129">
    <property type="protein sequence ID" value="ESP03005.1"/>
    <property type="molecule type" value="Genomic_DNA"/>
</dbReference>
<feature type="region of interest" description="Disordered" evidence="1">
    <location>
        <begin position="1"/>
        <end position="23"/>
    </location>
</feature>
<dbReference type="KEGG" id="lgi:LOTGIDRAFT_156963"/>
<dbReference type="CTD" id="20237155"/>
<gene>
    <name evidence="2" type="ORF">LOTGIDRAFT_156963</name>
</gene>
<dbReference type="Proteomes" id="UP000030746">
    <property type="component" value="Unassembled WGS sequence"/>
</dbReference>
<organism evidence="2 3">
    <name type="scientific">Lottia gigantea</name>
    <name type="common">Giant owl limpet</name>
    <dbReference type="NCBI Taxonomy" id="225164"/>
    <lineage>
        <taxon>Eukaryota</taxon>
        <taxon>Metazoa</taxon>
        <taxon>Spiralia</taxon>
        <taxon>Lophotrochozoa</taxon>
        <taxon>Mollusca</taxon>
        <taxon>Gastropoda</taxon>
        <taxon>Patellogastropoda</taxon>
        <taxon>Lottioidea</taxon>
        <taxon>Lottiidae</taxon>
        <taxon>Lottia</taxon>
    </lineage>
</organism>
<dbReference type="RefSeq" id="XP_009046475.1">
    <property type="nucleotide sequence ID" value="XM_009048227.1"/>
</dbReference>
<proteinExistence type="predicted"/>
<protein>
    <submittedName>
        <fullName evidence="2">Uncharacterized protein</fullName>
    </submittedName>
</protein>
<keyword evidence="3" id="KW-1185">Reference proteome</keyword>
<accession>V4CL60</accession>
<dbReference type="GeneID" id="20237155"/>
<sequence>MGSILQDDTVSQSEDSDNFSSIDVSDFDENTFLTCQDASKSKRIIPVVMHPCNNIPRILKDLTTVDLTGTDSLLLEWQWKKLTSSIKDPITIRDSFDSLPYETRV</sequence>
<name>V4CL60_LOTGI</name>
<evidence type="ECO:0000256" key="1">
    <source>
        <dbReference type="SAM" id="MobiDB-lite"/>
    </source>
</evidence>
<evidence type="ECO:0000313" key="2">
    <source>
        <dbReference type="EMBL" id="ESP03005.1"/>
    </source>
</evidence>